<accession>A0A9W3AZQ5</accession>
<dbReference type="InterPro" id="IPR002048">
    <property type="entry name" value="EF_hand_dom"/>
</dbReference>
<dbReference type="GO" id="GO:0005509">
    <property type="term" value="F:calcium ion binding"/>
    <property type="evidence" value="ECO:0007669"/>
    <property type="project" value="InterPro"/>
</dbReference>
<evidence type="ECO:0000313" key="3">
    <source>
        <dbReference type="RefSeq" id="XP_055892704.1"/>
    </source>
</evidence>
<keyword evidence="2" id="KW-1185">Reference proteome</keyword>
<organism evidence="2 3">
    <name type="scientific">Biomphalaria glabrata</name>
    <name type="common">Bloodfluke planorb</name>
    <name type="synonym">Freshwater snail</name>
    <dbReference type="NCBI Taxonomy" id="6526"/>
    <lineage>
        <taxon>Eukaryota</taxon>
        <taxon>Metazoa</taxon>
        <taxon>Spiralia</taxon>
        <taxon>Lophotrochozoa</taxon>
        <taxon>Mollusca</taxon>
        <taxon>Gastropoda</taxon>
        <taxon>Heterobranchia</taxon>
        <taxon>Euthyneura</taxon>
        <taxon>Panpulmonata</taxon>
        <taxon>Hygrophila</taxon>
        <taxon>Lymnaeoidea</taxon>
        <taxon>Planorbidae</taxon>
        <taxon>Biomphalaria</taxon>
    </lineage>
</organism>
<feature type="domain" description="EF-hand" evidence="1">
    <location>
        <begin position="164"/>
        <end position="199"/>
    </location>
</feature>
<evidence type="ECO:0000259" key="1">
    <source>
        <dbReference type="PROSITE" id="PS50222"/>
    </source>
</evidence>
<dbReference type="PROSITE" id="PS50222">
    <property type="entry name" value="EF_HAND_2"/>
    <property type="match status" value="2"/>
</dbReference>
<dbReference type="RefSeq" id="XP_055892704.1">
    <property type="nucleotide sequence ID" value="XM_056036729.1"/>
</dbReference>
<dbReference type="Gene3D" id="1.10.238.10">
    <property type="entry name" value="EF-hand"/>
    <property type="match status" value="1"/>
</dbReference>
<protein>
    <submittedName>
        <fullName evidence="3">Dystonin-like isoform X1</fullName>
    </submittedName>
</protein>
<dbReference type="OrthoDB" id="418595at2759"/>
<evidence type="ECO:0000313" key="2">
    <source>
        <dbReference type="Proteomes" id="UP001165740"/>
    </source>
</evidence>
<dbReference type="InterPro" id="IPR011992">
    <property type="entry name" value="EF-hand-dom_pair"/>
</dbReference>
<dbReference type="Proteomes" id="UP001165740">
    <property type="component" value="Chromosome 7"/>
</dbReference>
<sequence>MTIKFPFMICCKSGDKNLREWFLYIVKNSSGSQFTMQPRTPRKKQLTVRFIPETEDEIVDKDHPESSTLISGKEMLARKTTKQIKRKKTTVRKSEKSLNILDKKVEKMKSNSASFDNFISKIQEWMRIKAGIAKQMFELIDREGEGLLTYDQFKAGMFDMRVPATKVELHLLCRLLDTNDNGKIDYKHLENILQSVRQIRDSELEQFNEHQLLLATSQKTLPCPCCPMLRVEPTKDLESRCILLELRAIAFDMVNNHPGHFKILVHSKLPVCGLVQTIISQTGISSTKLAIFYDKTRFAESVLSPNMTLEECGFIGDFKGCPEEVTLFYDYTVEFTECPLLMSDFYFE</sequence>
<reference evidence="3" key="1">
    <citation type="submission" date="2025-08" db="UniProtKB">
        <authorList>
            <consortium name="RefSeq"/>
        </authorList>
    </citation>
    <scope>IDENTIFICATION</scope>
</reference>
<proteinExistence type="predicted"/>
<dbReference type="OMA" id="ECPILLC"/>
<gene>
    <name evidence="3" type="primary">LOC106051098</name>
</gene>
<dbReference type="SUPFAM" id="SSF47473">
    <property type="entry name" value="EF-hand"/>
    <property type="match status" value="1"/>
</dbReference>
<dbReference type="CDD" id="cd00051">
    <property type="entry name" value="EFh"/>
    <property type="match status" value="1"/>
</dbReference>
<feature type="domain" description="EF-hand" evidence="1">
    <location>
        <begin position="128"/>
        <end position="163"/>
    </location>
</feature>
<dbReference type="AlphaFoldDB" id="A0A9W3AZQ5"/>
<name>A0A9W3AZQ5_BIOGL</name>
<dbReference type="SMART" id="SM00054">
    <property type="entry name" value="EFh"/>
    <property type="match status" value="2"/>
</dbReference>
<dbReference type="GeneID" id="106051098"/>